<comment type="subcellular location">
    <subcellularLocation>
        <location evidence="1">Cell outer membrane</location>
    </subcellularLocation>
</comment>
<dbReference type="GO" id="GO:1990281">
    <property type="term" value="C:efflux pump complex"/>
    <property type="evidence" value="ECO:0007669"/>
    <property type="project" value="TreeGrafter"/>
</dbReference>
<evidence type="ECO:0000256" key="3">
    <source>
        <dbReference type="ARBA" id="ARBA00022448"/>
    </source>
</evidence>
<evidence type="ECO:0000256" key="1">
    <source>
        <dbReference type="ARBA" id="ARBA00004442"/>
    </source>
</evidence>
<feature type="chain" id="PRO_5004191417" evidence="9">
    <location>
        <begin position="39"/>
        <end position="497"/>
    </location>
</feature>
<dbReference type="InterPro" id="IPR003423">
    <property type="entry name" value="OMP_efflux"/>
</dbReference>
<gene>
    <name evidence="10" type="ordered locus">Acid345_3096</name>
</gene>
<evidence type="ECO:0000256" key="2">
    <source>
        <dbReference type="ARBA" id="ARBA00007613"/>
    </source>
</evidence>
<dbReference type="eggNOG" id="COG1538">
    <property type="taxonomic scope" value="Bacteria"/>
</dbReference>
<dbReference type="Gene3D" id="1.20.1600.10">
    <property type="entry name" value="Outer membrane efflux proteins (OEP)"/>
    <property type="match status" value="1"/>
</dbReference>
<dbReference type="SUPFAM" id="SSF56954">
    <property type="entry name" value="Outer membrane efflux proteins (OEP)"/>
    <property type="match status" value="1"/>
</dbReference>
<evidence type="ECO:0000256" key="6">
    <source>
        <dbReference type="ARBA" id="ARBA00023136"/>
    </source>
</evidence>
<feature type="signal peptide" evidence="9">
    <location>
        <begin position="1"/>
        <end position="38"/>
    </location>
</feature>
<dbReference type="AlphaFoldDB" id="Q1IM03"/>
<dbReference type="STRING" id="204669.Acid345_3096"/>
<evidence type="ECO:0000313" key="11">
    <source>
        <dbReference type="Proteomes" id="UP000002432"/>
    </source>
</evidence>
<dbReference type="PANTHER" id="PTHR30026:SF20">
    <property type="entry name" value="OUTER MEMBRANE PROTEIN TOLC"/>
    <property type="match status" value="1"/>
</dbReference>
<proteinExistence type="inferred from homology"/>
<dbReference type="HOGENOM" id="CLU_012817_10_1_0"/>
<keyword evidence="9" id="KW-0732">Signal</keyword>
<dbReference type="Proteomes" id="UP000002432">
    <property type="component" value="Chromosome"/>
</dbReference>
<organism evidence="10 11">
    <name type="scientific">Koribacter versatilis (strain Ellin345)</name>
    <dbReference type="NCBI Taxonomy" id="204669"/>
    <lineage>
        <taxon>Bacteria</taxon>
        <taxon>Pseudomonadati</taxon>
        <taxon>Acidobacteriota</taxon>
        <taxon>Terriglobia</taxon>
        <taxon>Terriglobales</taxon>
        <taxon>Candidatus Korobacteraceae</taxon>
        <taxon>Candidatus Korobacter</taxon>
    </lineage>
</organism>
<keyword evidence="7" id="KW-0998">Cell outer membrane</keyword>
<keyword evidence="6" id="KW-0472">Membrane</keyword>
<keyword evidence="3" id="KW-0813">Transport</keyword>
<keyword evidence="5" id="KW-0812">Transmembrane</keyword>
<sequence length="497" mass="52840">MSFSVNPKSCFWKLTKRLNLALIAFICLGIAVSANSQAPGGGLTASPAESPAAQSPSQSLSGSPLSGSVVVLKPTGDVLNLSIKDAIQMGLKYNLGVLLSTEGNEAARGAKIRALAELLPNLSARVGGAVQQVSLAQFGFPATLTGGKLVIGPFAYFDARTYLTQSVFNYTALQNNHAADENLKAANLDYRNTRDLVVLVSGASYLQAVAATSRVDAAQAEFTTAKATYDRAVNLHTAGVIPAIDVLRAQVQMQSQQQRLLAAKNDFERSKLSLARVIGLPTAQQFALSDKIPYAPLPPVSFDDELKRAYDNRSDYKAAQARVKAAEDQRKAAVGERIPTVAINGDYGVIGPHFTQANGTFTAAGGINIPIFQGGRARGDITQADALLKQRNSELENLRGQIEYDLRTAFLDVQTAAEQIDVAGSTVKLAHDQLEQSQDRFSAGVADNLEVIQAQQAVAVANENYISSLYAHNFAKLSLVRAVGVAETAVMNFLGGK</sequence>
<dbReference type="InterPro" id="IPR051906">
    <property type="entry name" value="TolC-like"/>
</dbReference>
<dbReference type="GO" id="GO:0009279">
    <property type="term" value="C:cell outer membrane"/>
    <property type="evidence" value="ECO:0007669"/>
    <property type="project" value="UniProtKB-SubCell"/>
</dbReference>
<dbReference type="EnsemblBacteria" id="ABF42097">
    <property type="protein sequence ID" value="ABF42097"/>
    <property type="gene ID" value="Acid345_3096"/>
</dbReference>
<evidence type="ECO:0000256" key="7">
    <source>
        <dbReference type="ARBA" id="ARBA00023237"/>
    </source>
</evidence>
<dbReference type="KEGG" id="aba:Acid345_3096"/>
<dbReference type="PANTHER" id="PTHR30026">
    <property type="entry name" value="OUTER MEMBRANE PROTEIN TOLC"/>
    <property type="match status" value="1"/>
</dbReference>
<keyword evidence="11" id="KW-1185">Reference proteome</keyword>
<evidence type="ECO:0000256" key="4">
    <source>
        <dbReference type="ARBA" id="ARBA00022452"/>
    </source>
</evidence>
<evidence type="ECO:0000256" key="8">
    <source>
        <dbReference type="SAM" id="MobiDB-lite"/>
    </source>
</evidence>
<reference evidence="10 11" key="1">
    <citation type="journal article" date="2009" name="Appl. Environ. Microbiol.">
        <title>Three genomes from the phylum Acidobacteria provide insight into the lifestyles of these microorganisms in soils.</title>
        <authorList>
            <person name="Ward N.L."/>
            <person name="Challacombe J.F."/>
            <person name="Janssen P.H."/>
            <person name="Henrissat B."/>
            <person name="Coutinho P.M."/>
            <person name="Wu M."/>
            <person name="Xie G."/>
            <person name="Haft D.H."/>
            <person name="Sait M."/>
            <person name="Badger J."/>
            <person name="Barabote R.D."/>
            <person name="Bradley B."/>
            <person name="Brettin T.S."/>
            <person name="Brinkac L.M."/>
            <person name="Bruce D."/>
            <person name="Creasy T."/>
            <person name="Daugherty S.C."/>
            <person name="Davidsen T.M."/>
            <person name="DeBoy R.T."/>
            <person name="Detter J.C."/>
            <person name="Dodson R.J."/>
            <person name="Durkin A.S."/>
            <person name="Ganapathy A."/>
            <person name="Gwinn-Giglio M."/>
            <person name="Han C.S."/>
            <person name="Khouri H."/>
            <person name="Kiss H."/>
            <person name="Kothari S.P."/>
            <person name="Madupu R."/>
            <person name="Nelson K.E."/>
            <person name="Nelson W.C."/>
            <person name="Paulsen I."/>
            <person name="Penn K."/>
            <person name="Ren Q."/>
            <person name="Rosovitz M.J."/>
            <person name="Selengut J.D."/>
            <person name="Shrivastava S."/>
            <person name="Sullivan S.A."/>
            <person name="Tapia R."/>
            <person name="Thompson L.S."/>
            <person name="Watkins K.L."/>
            <person name="Yang Q."/>
            <person name="Yu C."/>
            <person name="Zafar N."/>
            <person name="Zhou L."/>
            <person name="Kuske C.R."/>
        </authorList>
    </citation>
    <scope>NUCLEOTIDE SEQUENCE [LARGE SCALE GENOMIC DNA]</scope>
    <source>
        <strain evidence="10 11">Ellin345</strain>
    </source>
</reference>
<dbReference type="EMBL" id="CP000360">
    <property type="protein sequence ID" value="ABF42097.1"/>
    <property type="molecule type" value="Genomic_DNA"/>
</dbReference>
<keyword evidence="4" id="KW-1134">Transmembrane beta strand</keyword>
<evidence type="ECO:0000256" key="9">
    <source>
        <dbReference type="SAM" id="SignalP"/>
    </source>
</evidence>
<protein>
    <submittedName>
        <fullName evidence="10">Outer membrane efflux protein</fullName>
    </submittedName>
</protein>
<feature type="region of interest" description="Disordered" evidence="8">
    <location>
        <begin position="41"/>
        <end position="64"/>
    </location>
</feature>
<accession>Q1IM03</accession>
<evidence type="ECO:0000313" key="10">
    <source>
        <dbReference type="EMBL" id="ABF42097.1"/>
    </source>
</evidence>
<dbReference type="Pfam" id="PF02321">
    <property type="entry name" value="OEP"/>
    <property type="match status" value="2"/>
</dbReference>
<name>Q1IM03_KORVE</name>
<dbReference type="GO" id="GO:0015288">
    <property type="term" value="F:porin activity"/>
    <property type="evidence" value="ECO:0007669"/>
    <property type="project" value="TreeGrafter"/>
</dbReference>
<evidence type="ECO:0000256" key="5">
    <source>
        <dbReference type="ARBA" id="ARBA00022692"/>
    </source>
</evidence>
<dbReference type="GO" id="GO:0015562">
    <property type="term" value="F:efflux transmembrane transporter activity"/>
    <property type="evidence" value="ECO:0007669"/>
    <property type="project" value="InterPro"/>
</dbReference>
<feature type="compositionally biased region" description="Low complexity" evidence="8">
    <location>
        <begin position="45"/>
        <end position="64"/>
    </location>
</feature>
<comment type="similarity">
    <text evidence="2">Belongs to the outer membrane factor (OMF) (TC 1.B.17) family.</text>
</comment>